<dbReference type="InterPro" id="IPR058532">
    <property type="entry name" value="YjbR/MT2646/Rv2570-like"/>
</dbReference>
<organism evidence="1 2">
    <name type="scientific">Solitalea agri</name>
    <dbReference type="NCBI Taxonomy" id="2953739"/>
    <lineage>
        <taxon>Bacteria</taxon>
        <taxon>Pseudomonadati</taxon>
        <taxon>Bacteroidota</taxon>
        <taxon>Sphingobacteriia</taxon>
        <taxon>Sphingobacteriales</taxon>
        <taxon>Sphingobacteriaceae</taxon>
        <taxon>Solitalea</taxon>
    </lineage>
</organism>
<name>A0A9X2F0P8_9SPHI</name>
<dbReference type="RefSeq" id="WP_252586198.1">
    <property type="nucleotide sequence ID" value="NZ_JAMWYS010000013.1"/>
</dbReference>
<comment type="caution">
    <text evidence="1">The sequence shown here is derived from an EMBL/GenBank/DDBJ whole genome shotgun (WGS) entry which is preliminary data.</text>
</comment>
<dbReference type="InterPro" id="IPR038056">
    <property type="entry name" value="YjbR-like_sf"/>
</dbReference>
<evidence type="ECO:0000313" key="2">
    <source>
        <dbReference type="Proteomes" id="UP001155182"/>
    </source>
</evidence>
<protein>
    <submittedName>
        <fullName evidence="1">MmcQ/YjbR family DNA-binding protein</fullName>
    </submittedName>
</protein>
<dbReference type="PANTHER" id="PTHR35145:SF1">
    <property type="entry name" value="CYTOPLASMIC PROTEIN"/>
    <property type="match status" value="1"/>
</dbReference>
<reference evidence="1" key="1">
    <citation type="submission" date="2022-06" db="EMBL/GenBank/DDBJ databases">
        <title>Solitalea sp. MAHUQ-68 isolated from rhizospheric soil.</title>
        <authorList>
            <person name="Huq M.A."/>
        </authorList>
    </citation>
    <scope>NUCLEOTIDE SEQUENCE</scope>
    <source>
        <strain evidence="1">MAHUQ-68</strain>
    </source>
</reference>
<sequence length="114" mass="13196">MNIEILQNLCKTLPAITEDIKWEDHLCFLIGNKMFCVGSLSENFSASLKVSDEDFVSLTERNGIIPAPYMARYKWILISDPNALSVQEWEYYIQHSYELIKNKLPKKVLKELGL</sequence>
<keyword evidence="2" id="KW-1185">Reference proteome</keyword>
<dbReference type="EMBL" id="JAMWYS010000013">
    <property type="protein sequence ID" value="MCO4291964.1"/>
    <property type="molecule type" value="Genomic_DNA"/>
</dbReference>
<dbReference type="Gene3D" id="3.90.1150.30">
    <property type="match status" value="1"/>
</dbReference>
<proteinExistence type="predicted"/>
<evidence type="ECO:0000313" key="1">
    <source>
        <dbReference type="EMBL" id="MCO4291964.1"/>
    </source>
</evidence>
<dbReference type="Pfam" id="PF04237">
    <property type="entry name" value="YjbR"/>
    <property type="match status" value="1"/>
</dbReference>
<keyword evidence="1" id="KW-0238">DNA-binding</keyword>
<accession>A0A9X2F0P8</accession>
<dbReference type="GO" id="GO:0003677">
    <property type="term" value="F:DNA binding"/>
    <property type="evidence" value="ECO:0007669"/>
    <property type="project" value="UniProtKB-KW"/>
</dbReference>
<dbReference type="PANTHER" id="PTHR35145">
    <property type="entry name" value="CYTOPLASMIC PROTEIN-RELATED"/>
    <property type="match status" value="1"/>
</dbReference>
<dbReference type="InterPro" id="IPR007351">
    <property type="entry name" value="YjbR"/>
</dbReference>
<dbReference type="Proteomes" id="UP001155182">
    <property type="component" value="Unassembled WGS sequence"/>
</dbReference>
<dbReference type="AlphaFoldDB" id="A0A9X2F0P8"/>
<gene>
    <name evidence="1" type="ORF">NF867_03700</name>
</gene>
<dbReference type="SUPFAM" id="SSF142906">
    <property type="entry name" value="YjbR-like"/>
    <property type="match status" value="1"/>
</dbReference>